<dbReference type="OrthoDB" id="8019190at2759"/>
<sequence>MAQEKARIWPTEKISSYDKVKRIVAYSLRFVRNISRSRIAPIDYCATFTHIPNVQEMLLAERYLIREEQQQADIESLLRSCKNKDVRLDDCGLVRKFGRLQNSSLDYNATNPIYLPRKGLLNERIAAQLHRDLAHCGSNQLVHSIRNKYWIPADKVLCRRTIRNCAICQRHNAFPFKYPRMGPLPPERVTLSPPFSFIGVDMMGPLLIKNASKDDEKRYAALFTYLVTRMVHLEVAKDLSARSFLLAFKRFTARSDVPLKIISDNGTNFRLSEAILHVKIRHLARNSRSS</sequence>
<dbReference type="SUPFAM" id="SSF53098">
    <property type="entry name" value="Ribonuclease H-like"/>
    <property type="match status" value="1"/>
</dbReference>
<dbReference type="Gene3D" id="3.30.420.10">
    <property type="entry name" value="Ribonuclease H-like superfamily/Ribonuclease H"/>
    <property type="match status" value="1"/>
</dbReference>
<organism evidence="2 3">
    <name type="scientific">Ancylostoma duodenale</name>
    <dbReference type="NCBI Taxonomy" id="51022"/>
    <lineage>
        <taxon>Eukaryota</taxon>
        <taxon>Metazoa</taxon>
        <taxon>Ecdysozoa</taxon>
        <taxon>Nematoda</taxon>
        <taxon>Chromadorea</taxon>
        <taxon>Rhabditida</taxon>
        <taxon>Rhabditina</taxon>
        <taxon>Rhabditomorpha</taxon>
        <taxon>Strongyloidea</taxon>
        <taxon>Ancylostomatidae</taxon>
        <taxon>Ancylostomatinae</taxon>
        <taxon>Ancylostoma</taxon>
    </lineage>
</organism>
<dbReference type="InterPro" id="IPR012337">
    <property type="entry name" value="RNaseH-like_sf"/>
</dbReference>
<dbReference type="GO" id="GO:0003676">
    <property type="term" value="F:nucleic acid binding"/>
    <property type="evidence" value="ECO:0007669"/>
    <property type="project" value="InterPro"/>
</dbReference>
<dbReference type="InterPro" id="IPR041588">
    <property type="entry name" value="Integrase_H2C2"/>
</dbReference>
<evidence type="ECO:0000313" key="3">
    <source>
        <dbReference type="Proteomes" id="UP000054047"/>
    </source>
</evidence>
<feature type="domain" description="Integrase zinc-binding" evidence="1">
    <location>
        <begin position="123"/>
        <end position="172"/>
    </location>
</feature>
<dbReference type="InterPro" id="IPR036397">
    <property type="entry name" value="RNaseH_sf"/>
</dbReference>
<protein>
    <recommendedName>
        <fullName evidence="1">Integrase zinc-binding domain-containing protein</fullName>
    </recommendedName>
</protein>
<dbReference type="PANTHER" id="PTHR47331">
    <property type="entry name" value="PHD-TYPE DOMAIN-CONTAINING PROTEIN"/>
    <property type="match status" value="1"/>
</dbReference>
<keyword evidence="3" id="KW-1185">Reference proteome</keyword>
<evidence type="ECO:0000313" key="2">
    <source>
        <dbReference type="EMBL" id="KIH57601.1"/>
    </source>
</evidence>
<proteinExistence type="predicted"/>
<reference evidence="2 3" key="1">
    <citation type="submission" date="2013-12" db="EMBL/GenBank/DDBJ databases">
        <title>Draft genome of the parsitic nematode Ancylostoma duodenale.</title>
        <authorList>
            <person name="Mitreva M."/>
        </authorList>
    </citation>
    <scope>NUCLEOTIDE SEQUENCE [LARGE SCALE GENOMIC DNA]</scope>
    <source>
        <strain evidence="2 3">Zhejiang</strain>
    </source>
</reference>
<gene>
    <name evidence="2" type="ORF">ANCDUO_12203</name>
</gene>
<dbReference type="Gene3D" id="1.10.340.70">
    <property type="match status" value="1"/>
</dbReference>
<dbReference type="Pfam" id="PF17921">
    <property type="entry name" value="Integrase_H2C2"/>
    <property type="match status" value="1"/>
</dbReference>
<accession>A0A0C2GKI6</accession>
<dbReference type="Proteomes" id="UP000054047">
    <property type="component" value="Unassembled WGS sequence"/>
</dbReference>
<evidence type="ECO:0000259" key="1">
    <source>
        <dbReference type="Pfam" id="PF17921"/>
    </source>
</evidence>
<name>A0A0C2GKI6_9BILA</name>
<dbReference type="AlphaFoldDB" id="A0A0C2GKI6"/>
<dbReference type="EMBL" id="KN734184">
    <property type="protein sequence ID" value="KIH57601.1"/>
    <property type="molecule type" value="Genomic_DNA"/>
</dbReference>